<dbReference type="Proteomes" id="UP000799428">
    <property type="component" value="Unassembled WGS sequence"/>
</dbReference>
<feature type="non-terminal residue" evidence="1">
    <location>
        <position position="396"/>
    </location>
</feature>
<proteinExistence type="predicted"/>
<organism evidence="1 2">
    <name type="scientific">Pleomassaria siparia CBS 279.74</name>
    <dbReference type="NCBI Taxonomy" id="1314801"/>
    <lineage>
        <taxon>Eukaryota</taxon>
        <taxon>Fungi</taxon>
        <taxon>Dikarya</taxon>
        <taxon>Ascomycota</taxon>
        <taxon>Pezizomycotina</taxon>
        <taxon>Dothideomycetes</taxon>
        <taxon>Pleosporomycetidae</taxon>
        <taxon>Pleosporales</taxon>
        <taxon>Pleomassariaceae</taxon>
        <taxon>Pleomassaria</taxon>
    </lineage>
</organism>
<reference evidence="1" key="1">
    <citation type="journal article" date="2020" name="Stud. Mycol.">
        <title>101 Dothideomycetes genomes: a test case for predicting lifestyles and emergence of pathogens.</title>
        <authorList>
            <person name="Haridas S."/>
            <person name="Albert R."/>
            <person name="Binder M."/>
            <person name="Bloem J."/>
            <person name="Labutti K."/>
            <person name="Salamov A."/>
            <person name="Andreopoulos B."/>
            <person name="Baker S."/>
            <person name="Barry K."/>
            <person name="Bills G."/>
            <person name="Bluhm B."/>
            <person name="Cannon C."/>
            <person name="Castanera R."/>
            <person name="Culley D."/>
            <person name="Daum C."/>
            <person name="Ezra D."/>
            <person name="Gonzalez J."/>
            <person name="Henrissat B."/>
            <person name="Kuo A."/>
            <person name="Liang C."/>
            <person name="Lipzen A."/>
            <person name="Lutzoni F."/>
            <person name="Magnuson J."/>
            <person name="Mondo S."/>
            <person name="Nolan M."/>
            <person name="Ohm R."/>
            <person name="Pangilinan J."/>
            <person name="Park H.-J."/>
            <person name="Ramirez L."/>
            <person name="Alfaro M."/>
            <person name="Sun H."/>
            <person name="Tritt A."/>
            <person name="Yoshinaga Y."/>
            <person name="Zwiers L.-H."/>
            <person name="Turgeon B."/>
            <person name="Goodwin S."/>
            <person name="Spatafora J."/>
            <person name="Crous P."/>
            <person name="Grigoriev I."/>
        </authorList>
    </citation>
    <scope>NUCLEOTIDE SEQUENCE</scope>
    <source>
        <strain evidence="1">CBS 279.74</strain>
    </source>
</reference>
<accession>A0A6G1KGA5</accession>
<dbReference type="AlphaFoldDB" id="A0A6G1KGA5"/>
<name>A0A6G1KGA5_9PLEO</name>
<sequence length="396" mass="45165">AGLVSMPIELLVYKIANHLSTTDLGSLRRTCRVLERTLFDSFAKEFFTKKQFMLTTPSLSALVDISKHKELSKHLKHVIIGLEQYPTLDSGVYSGPMDHTRRQRCFDGQADQISLTQNGGDRAMLADAFRHLTHLETLGIRDYNNRHRPRERARWNSYGATTVRRETGIEFFCDSHTAAEFAAKVYKLLFLALGDAQTSVPSIEVILRKPSVGLDNVAFYLLPYSLPNVIPVLENLHQLLLTIRLKSQRVTHLMQPVPFGQPDPPTPRNRQLYLAQFLGHAKNLTHLRLNMQQHEYDACTEVLQTFSDPNTPLLLPRLEKIELGMMRINPDLLLQVVTRFATTLRFLGFWKLSLRYTRSTYRSEDNKPNVWANLLCHISKVPGLNLTGMALGYIGQ</sequence>
<evidence type="ECO:0000313" key="2">
    <source>
        <dbReference type="Proteomes" id="UP000799428"/>
    </source>
</evidence>
<protein>
    <recommendedName>
        <fullName evidence="3">F-box domain-containing protein</fullName>
    </recommendedName>
</protein>
<evidence type="ECO:0008006" key="3">
    <source>
        <dbReference type="Google" id="ProtNLM"/>
    </source>
</evidence>
<feature type="non-terminal residue" evidence="1">
    <location>
        <position position="1"/>
    </location>
</feature>
<gene>
    <name evidence="1" type="ORF">K504DRAFT_351583</name>
</gene>
<dbReference type="EMBL" id="MU005767">
    <property type="protein sequence ID" value="KAF2711879.1"/>
    <property type="molecule type" value="Genomic_DNA"/>
</dbReference>
<dbReference type="OrthoDB" id="5279008at2759"/>
<evidence type="ECO:0000313" key="1">
    <source>
        <dbReference type="EMBL" id="KAF2711879.1"/>
    </source>
</evidence>
<keyword evidence="2" id="KW-1185">Reference proteome</keyword>